<sequence>MARAAGAIALLAGALLPVAKAQGFFSDNRCNEENGTGCAQSSSPALEDNGSVVGFGIVTAIIILVVANLVICIARCLLAPAQSQTAAARRRSSARELPPVRRIYSLKPVYVMNPGGSLRIGKQESKNKGGAGRGGGASVADLAERGMAQGPPEASGEHHGAAEGSREDAAEEV</sequence>
<keyword evidence="2" id="KW-0472">Membrane</keyword>
<feature type="signal peptide" evidence="3">
    <location>
        <begin position="1"/>
        <end position="21"/>
    </location>
</feature>
<name>A0A8S1INP7_9CHLO</name>
<keyword evidence="3" id="KW-0732">Signal</keyword>
<gene>
    <name evidence="4" type="ORF">OSTQU699_LOCUS2090</name>
</gene>
<feature type="compositionally biased region" description="Basic and acidic residues" evidence="1">
    <location>
        <begin position="155"/>
        <end position="173"/>
    </location>
</feature>
<protein>
    <submittedName>
        <fullName evidence="4">Uncharacterized protein</fullName>
    </submittedName>
</protein>
<proteinExistence type="predicted"/>
<organism evidence="4 5">
    <name type="scientific">Ostreobium quekettii</name>
    <dbReference type="NCBI Taxonomy" id="121088"/>
    <lineage>
        <taxon>Eukaryota</taxon>
        <taxon>Viridiplantae</taxon>
        <taxon>Chlorophyta</taxon>
        <taxon>core chlorophytes</taxon>
        <taxon>Ulvophyceae</taxon>
        <taxon>TCBD clade</taxon>
        <taxon>Bryopsidales</taxon>
        <taxon>Ostreobineae</taxon>
        <taxon>Ostreobiaceae</taxon>
        <taxon>Ostreobium</taxon>
    </lineage>
</organism>
<dbReference type="AlphaFoldDB" id="A0A8S1INP7"/>
<evidence type="ECO:0000256" key="3">
    <source>
        <dbReference type="SAM" id="SignalP"/>
    </source>
</evidence>
<dbReference type="EMBL" id="CAJHUC010000534">
    <property type="protein sequence ID" value="CAD7696729.1"/>
    <property type="molecule type" value="Genomic_DNA"/>
</dbReference>
<reference evidence="4" key="1">
    <citation type="submission" date="2020-12" db="EMBL/GenBank/DDBJ databases">
        <authorList>
            <person name="Iha C."/>
        </authorList>
    </citation>
    <scope>NUCLEOTIDE SEQUENCE</scope>
</reference>
<evidence type="ECO:0000313" key="5">
    <source>
        <dbReference type="Proteomes" id="UP000708148"/>
    </source>
</evidence>
<feature type="transmembrane region" description="Helical" evidence="2">
    <location>
        <begin position="52"/>
        <end position="74"/>
    </location>
</feature>
<keyword evidence="2" id="KW-1133">Transmembrane helix</keyword>
<keyword evidence="5" id="KW-1185">Reference proteome</keyword>
<accession>A0A8S1INP7</accession>
<evidence type="ECO:0000256" key="2">
    <source>
        <dbReference type="SAM" id="Phobius"/>
    </source>
</evidence>
<feature type="region of interest" description="Disordered" evidence="1">
    <location>
        <begin position="117"/>
        <end position="173"/>
    </location>
</feature>
<evidence type="ECO:0000256" key="1">
    <source>
        <dbReference type="SAM" id="MobiDB-lite"/>
    </source>
</evidence>
<dbReference type="Proteomes" id="UP000708148">
    <property type="component" value="Unassembled WGS sequence"/>
</dbReference>
<keyword evidence="2" id="KW-0812">Transmembrane</keyword>
<evidence type="ECO:0000313" key="4">
    <source>
        <dbReference type="EMBL" id="CAD7696729.1"/>
    </source>
</evidence>
<comment type="caution">
    <text evidence="4">The sequence shown here is derived from an EMBL/GenBank/DDBJ whole genome shotgun (WGS) entry which is preliminary data.</text>
</comment>
<feature type="chain" id="PRO_5035939180" evidence="3">
    <location>
        <begin position="22"/>
        <end position="173"/>
    </location>
</feature>